<organism evidence="1 2">
    <name type="scientific">Adhaeribacter aerolatus</name>
    <dbReference type="NCBI Taxonomy" id="670289"/>
    <lineage>
        <taxon>Bacteria</taxon>
        <taxon>Pseudomonadati</taxon>
        <taxon>Bacteroidota</taxon>
        <taxon>Cytophagia</taxon>
        <taxon>Cytophagales</taxon>
        <taxon>Hymenobacteraceae</taxon>
        <taxon>Adhaeribacter</taxon>
    </lineage>
</organism>
<evidence type="ECO:0000313" key="2">
    <source>
        <dbReference type="Proteomes" id="UP000321532"/>
    </source>
</evidence>
<name>A0A512B002_9BACT</name>
<accession>A0A512B002</accession>
<comment type="caution">
    <text evidence="1">The sequence shown here is derived from an EMBL/GenBank/DDBJ whole genome shotgun (WGS) entry which is preliminary data.</text>
</comment>
<dbReference type="InterPro" id="IPR014710">
    <property type="entry name" value="RmlC-like_jellyroll"/>
</dbReference>
<evidence type="ECO:0008006" key="3">
    <source>
        <dbReference type="Google" id="ProtNLM"/>
    </source>
</evidence>
<dbReference type="InterPro" id="IPR018490">
    <property type="entry name" value="cNMP-bd_dom_sf"/>
</dbReference>
<dbReference type="SUPFAM" id="SSF51206">
    <property type="entry name" value="cAMP-binding domain-like"/>
    <property type="match status" value="1"/>
</dbReference>
<dbReference type="Proteomes" id="UP000321532">
    <property type="component" value="Unassembled WGS sequence"/>
</dbReference>
<evidence type="ECO:0000313" key="1">
    <source>
        <dbReference type="EMBL" id="GEO05291.1"/>
    </source>
</evidence>
<gene>
    <name evidence="1" type="ORF">AAE02nite_29550</name>
</gene>
<protein>
    <recommendedName>
        <fullName evidence="3">Cyclic nucleotide-binding domain-containing protein</fullName>
    </recommendedName>
</protein>
<dbReference type="AlphaFoldDB" id="A0A512B002"/>
<dbReference type="Gene3D" id="2.60.120.10">
    <property type="entry name" value="Jelly Rolls"/>
    <property type="match status" value="1"/>
</dbReference>
<reference evidence="1 2" key="1">
    <citation type="submission" date="2019-07" db="EMBL/GenBank/DDBJ databases">
        <title>Whole genome shotgun sequence of Adhaeribacter aerolatus NBRC 106133.</title>
        <authorList>
            <person name="Hosoyama A."/>
            <person name="Uohara A."/>
            <person name="Ohji S."/>
            <person name="Ichikawa N."/>
        </authorList>
    </citation>
    <scope>NUCLEOTIDE SEQUENCE [LARGE SCALE GENOMIC DNA]</scope>
    <source>
        <strain evidence="1 2">NBRC 106133</strain>
    </source>
</reference>
<sequence length="84" mass="9836">MIAMTEGLKQFCIKAINMPAKNLALIDVYFKPVKLRKKAFLWKEGEICSVIGFLTQGAIRHFFCKDGEEKKLRHFARKHVFHRL</sequence>
<keyword evidence="2" id="KW-1185">Reference proteome</keyword>
<dbReference type="EMBL" id="BJYS01000022">
    <property type="protein sequence ID" value="GEO05291.1"/>
    <property type="molecule type" value="Genomic_DNA"/>
</dbReference>
<proteinExistence type="predicted"/>